<protein>
    <submittedName>
        <fullName evidence="1">Uncharacterized protein</fullName>
    </submittedName>
</protein>
<accession>A0A645BRV1</accession>
<reference evidence="1" key="1">
    <citation type="submission" date="2019-08" db="EMBL/GenBank/DDBJ databases">
        <authorList>
            <person name="Kucharzyk K."/>
            <person name="Murdoch R.W."/>
            <person name="Higgins S."/>
            <person name="Loffler F."/>
        </authorList>
    </citation>
    <scope>NUCLEOTIDE SEQUENCE</scope>
</reference>
<comment type="caution">
    <text evidence="1">The sequence shown here is derived from an EMBL/GenBank/DDBJ whole genome shotgun (WGS) entry which is preliminary data.</text>
</comment>
<dbReference type="EMBL" id="VSSQ01021634">
    <property type="protein sequence ID" value="MPM67341.1"/>
    <property type="molecule type" value="Genomic_DNA"/>
</dbReference>
<sequence length="132" mass="15282">MKSSVTLIPYGGLANRMKAVEALIVLTQDTDIYATAIWFKDQGLNCSFEQLFQPLKIPRLTLRNAILTDYILNDRPRKKNFFIPHLFQKIRFSSCLYEDEVTQKMIGSYYSSYSETAAEIGNIPYEKVERRA</sequence>
<organism evidence="1">
    <name type="scientific">bioreactor metagenome</name>
    <dbReference type="NCBI Taxonomy" id="1076179"/>
    <lineage>
        <taxon>unclassified sequences</taxon>
        <taxon>metagenomes</taxon>
        <taxon>ecological metagenomes</taxon>
    </lineage>
</organism>
<dbReference type="AlphaFoldDB" id="A0A645BRV1"/>
<gene>
    <name evidence="1" type="ORF">SDC9_114263</name>
</gene>
<name>A0A645BRV1_9ZZZZ</name>
<proteinExistence type="predicted"/>
<evidence type="ECO:0000313" key="1">
    <source>
        <dbReference type="EMBL" id="MPM67341.1"/>
    </source>
</evidence>